<feature type="binding site" evidence="11">
    <location>
        <begin position="183"/>
        <end position="190"/>
    </location>
    <ligand>
        <name>NAD(+)</name>
        <dbReference type="ChEBI" id="CHEBI:57540"/>
    </ligand>
</feature>
<dbReference type="InterPro" id="IPR050151">
    <property type="entry name" value="Class-I_Pyr_Nuc-Dis_Oxidored"/>
</dbReference>
<feature type="binding site" evidence="11">
    <location>
        <position position="53"/>
    </location>
    <ligand>
        <name>FAD</name>
        <dbReference type="ChEBI" id="CHEBI:57692"/>
    </ligand>
</feature>
<feature type="active site" description="Proton acceptor" evidence="10">
    <location>
        <position position="447"/>
    </location>
</feature>
<dbReference type="InterPro" id="IPR006258">
    <property type="entry name" value="Lipoamide_DH"/>
</dbReference>
<keyword evidence="3 13" id="KW-0285">Flavoprotein</keyword>
<evidence type="ECO:0000256" key="1">
    <source>
        <dbReference type="ARBA" id="ARBA00007532"/>
    </source>
</evidence>
<dbReference type="PIRSF" id="PIRSF000350">
    <property type="entry name" value="Mercury_reductase_MerA"/>
    <property type="match status" value="1"/>
</dbReference>
<dbReference type="InterPro" id="IPR023753">
    <property type="entry name" value="FAD/NAD-binding_dom"/>
</dbReference>
<evidence type="ECO:0000256" key="3">
    <source>
        <dbReference type="ARBA" id="ARBA00022630"/>
    </source>
</evidence>
<keyword evidence="8 13" id="KW-0676">Redox-active center</keyword>
<evidence type="ECO:0000256" key="6">
    <source>
        <dbReference type="ARBA" id="ARBA00023027"/>
    </source>
</evidence>
<dbReference type="Gene3D" id="3.30.390.30">
    <property type="match status" value="1"/>
</dbReference>
<keyword evidence="7" id="KW-1015">Disulfide bond</keyword>
<name>A0A0K1PK51_9BACT</name>
<dbReference type="EMBL" id="CP012333">
    <property type="protein sequence ID" value="AKU93766.1"/>
    <property type="molecule type" value="Genomic_DNA"/>
</dbReference>
<feature type="domain" description="Pyridine nucleotide-disulphide oxidoreductase dimerisation" evidence="14">
    <location>
        <begin position="349"/>
        <end position="454"/>
    </location>
</feature>
<feature type="binding site" evidence="11">
    <location>
        <position position="315"/>
    </location>
    <ligand>
        <name>FAD</name>
        <dbReference type="ChEBI" id="CHEBI:57692"/>
    </ligand>
</feature>
<dbReference type="GO" id="GO:0005737">
    <property type="term" value="C:cytoplasm"/>
    <property type="evidence" value="ECO:0007669"/>
    <property type="project" value="UniProtKB-ARBA"/>
</dbReference>
<dbReference type="FunFam" id="3.30.390.30:FF:000001">
    <property type="entry name" value="Dihydrolipoyl dehydrogenase"/>
    <property type="match status" value="1"/>
</dbReference>
<dbReference type="PRINTS" id="PR00411">
    <property type="entry name" value="PNDRDTASEI"/>
</dbReference>
<dbReference type="Pfam" id="PF02852">
    <property type="entry name" value="Pyr_redox_dim"/>
    <property type="match status" value="1"/>
</dbReference>
<dbReference type="Proteomes" id="UP000064967">
    <property type="component" value="Chromosome"/>
</dbReference>
<evidence type="ECO:0000256" key="5">
    <source>
        <dbReference type="ARBA" id="ARBA00023002"/>
    </source>
</evidence>
<comment type="cofactor">
    <cofactor evidence="11 13">
        <name>FAD</name>
        <dbReference type="ChEBI" id="CHEBI:57692"/>
    </cofactor>
    <text evidence="11 13">Binds 1 FAD per subunit.</text>
</comment>
<feature type="binding site" evidence="11">
    <location>
        <begin position="146"/>
        <end position="148"/>
    </location>
    <ligand>
        <name>FAD</name>
        <dbReference type="ChEBI" id="CHEBI:57692"/>
    </ligand>
</feature>
<evidence type="ECO:0000259" key="15">
    <source>
        <dbReference type="Pfam" id="PF07992"/>
    </source>
</evidence>
<evidence type="ECO:0000256" key="7">
    <source>
        <dbReference type="ARBA" id="ARBA00023157"/>
    </source>
</evidence>
<dbReference type="InterPro" id="IPR004099">
    <property type="entry name" value="Pyr_nucl-diS_OxRdtase_dimer"/>
</dbReference>
<evidence type="ECO:0000256" key="11">
    <source>
        <dbReference type="PIRSR" id="PIRSR000350-3"/>
    </source>
</evidence>
<evidence type="ECO:0000256" key="2">
    <source>
        <dbReference type="ARBA" id="ARBA00012608"/>
    </source>
</evidence>
<dbReference type="SUPFAM" id="SSF51905">
    <property type="entry name" value="FAD/NAD(P)-binding domain"/>
    <property type="match status" value="1"/>
</dbReference>
<dbReference type="AlphaFoldDB" id="A0A0K1PK51"/>
<dbReference type="RefSeq" id="WP_146645467.1">
    <property type="nucleotide sequence ID" value="NZ_CP012333.1"/>
</dbReference>
<evidence type="ECO:0000256" key="9">
    <source>
        <dbReference type="ARBA" id="ARBA00049187"/>
    </source>
</evidence>
<keyword evidence="5 13" id="KW-0560">Oxidoreductase</keyword>
<sequence length="471" mass="49102">MATAERFDAIVIGGGPAGYTGAIRLAQLGQRTLCVEKEDLGGVCLNWGCIPSKALIDTAHMNHKLKDLEAVGLVGMGAPRVEVAKLQAWKNSIVKKLVSGVGSLLKSNGASTVFGTARITGPNSVSVALREGGEKQYEAKAIVIATGSSTIGLPSLPFDGRTIVGAREAVSLDAIPKRLLVLGGGVIGLELGSMYQNFGAQVTVVEALPQLLTGVDKDCVAVAQRSLAKRGMTILVNHKAMGHERTKTGIAVKVVDDKGVASTIEVDVVLVAIGMAPNSKGLGLETVGITPDAKGFIATNEVGRTNVPSIYAVGDVSGAPLLAHKAFKEAVVTAEVIAGHRSAKDWKTIPAAVFTDPEIAYAGLTEEEAVRKGREVKVGRMPFAASGRAMAMRETEGFVKTVMDKSTHEILGVHIVGPRASDMISEAALGIEMGAFAEDIALTIHPHPTLGEAMMISSEHALGQATDILNR</sequence>
<organism evidence="16 17">
    <name type="scientific">Labilithrix luteola</name>
    <dbReference type="NCBI Taxonomy" id="1391654"/>
    <lineage>
        <taxon>Bacteria</taxon>
        <taxon>Pseudomonadati</taxon>
        <taxon>Myxococcota</taxon>
        <taxon>Polyangia</taxon>
        <taxon>Polyangiales</taxon>
        <taxon>Labilitrichaceae</taxon>
        <taxon>Labilithrix</taxon>
    </lineage>
</organism>
<dbReference type="InterPro" id="IPR036188">
    <property type="entry name" value="FAD/NAD-bd_sf"/>
</dbReference>
<evidence type="ECO:0000259" key="14">
    <source>
        <dbReference type="Pfam" id="PF02852"/>
    </source>
</evidence>
<dbReference type="PROSITE" id="PS00076">
    <property type="entry name" value="PYRIDINE_REDOX_1"/>
    <property type="match status" value="1"/>
</dbReference>
<dbReference type="Gene3D" id="3.50.50.60">
    <property type="entry name" value="FAD/NAD(P)-binding domain"/>
    <property type="match status" value="2"/>
</dbReference>
<dbReference type="GO" id="GO:0050660">
    <property type="term" value="F:flavin adenine dinucleotide binding"/>
    <property type="evidence" value="ECO:0007669"/>
    <property type="project" value="InterPro"/>
</dbReference>
<comment type="miscellaneous">
    <text evidence="13">The active site is a redox-active disulfide bond.</text>
</comment>
<dbReference type="Pfam" id="PF07992">
    <property type="entry name" value="Pyr_redox_2"/>
    <property type="match status" value="1"/>
</dbReference>
<dbReference type="GO" id="GO:0006103">
    <property type="term" value="P:2-oxoglutarate metabolic process"/>
    <property type="evidence" value="ECO:0007669"/>
    <property type="project" value="TreeGrafter"/>
</dbReference>
<reference evidence="16 17" key="1">
    <citation type="submission" date="2015-08" db="EMBL/GenBank/DDBJ databases">
        <authorList>
            <person name="Babu N.S."/>
            <person name="Beckwith C.J."/>
            <person name="Beseler K.G."/>
            <person name="Brison A."/>
            <person name="Carone J.V."/>
            <person name="Caskin T.P."/>
            <person name="Diamond M."/>
            <person name="Durham M.E."/>
            <person name="Foxe J.M."/>
            <person name="Go M."/>
            <person name="Henderson B.A."/>
            <person name="Jones I.B."/>
            <person name="McGettigan J.A."/>
            <person name="Micheletti S.J."/>
            <person name="Nasrallah M.E."/>
            <person name="Ortiz D."/>
            <person name="Piller C.R."/>
            <person name="Privatt S.R."/>
            <person name="Schneider S.L."/>
            <person name="Sharp S."/>
            <person name="Smith T.C."/>
            <person name="Stanton J.D."/>
            <person name="Ullery H.E."/>
            <person name="Wilson R.J."/>
            <person name="Serrano M.G."/>
            <person name="Buck G."/>
            <person name="Lee V."/>
            <person name="Wang Y."/>
            <person name="Carvalho R."/>
            <person name="Voegtly L."/>
            <person name="Shi R."/>
            <person name="Duckworth R."/>
            <person name="Johnson A."/>
            <person name="Loviza R."/>
            <person name="Walstead R."/>
            <person name="Shah Z."/>
            <person name="Kiflezghi M."/>
            <person name="Wade K."/>
            <person name="Ball S.L."/>
            <person name="Bradley K.W."/>
            <person name="Asai D.J."/>
            <person name="Bowman C.A."/>
            <person name="Russell D.A."/>
            <person name="Pope W.H."/>
            <person name="Jacobs-Sera D."/>
            <person name="Hendrix R.W."/>
            <person name="Hatfull G.F."/>
        </authorList>
    </citation>
    <scope>NUCLEOTIDE SEQUENCE [LARGE SCALE GENOMIC DNA]</scope>
    <source>
        <strain evidence="16 17">DSM 27648</strain>
    </source>
</reference>
<feature type="binding site" evidence="11">
    <location>
        <position position="274"/>
    </location>
    <ligand>
        <name>NAD(+)</name>
        <dbReference type="ChEBI" id="CHEBI:57540"/>
    </ligand>
</feature>
<dbReference type="InterPro" id="IPR001100">
    <property type="entry name" value="Pyr_nuc-diS_OxRdtase"/>
</dbReference>
<evidence type="ECO:0000256" key="13">
    <source>
        <dbReference type="RuleBase" id="RU003692"/>
    </source>
</evidence>
<comment type="similarity">
    <text evidence="1 13">Belongs to the class-I pyridine nucleotide-disulfide oxidoreductase family.</text>
</comment>
<feature type="binding site" evidence="11">
    <location>
        <position position="206"/>
    </location>
    <ligand>
        <name>NAD(+)</name>
        <dbReference type="ChEBI" id="CHEBI:57540"/>
    </ligand>
</feature>
<dbReference type="PANTHER" id="PTHR22912:SF151">
    <property type="entry name" value="DIHYDROLIPOYL DEHYDROGENASE, MITOCHONDRIAL"/>
    <property type="match status" value="1"/>
</dbReference>
<dbReference type="GO" id="GO:0004148">
    <property type="term" value="F:dihydrolipoyl dehydrogenase (NADH) activity"/>
    <property type="evidence" value="ECO:0007669"/>
    <property type="project" value="UniProtKB-EC"/>
</dbReference>
<dbReference type="NCBIfam" id="TIGR01350">
    <property type="entry name" value="lipoamide_DH"/>
    <property type="match status" value="1"/>
</dbReference>
<keyword evidence="4 11" id="KW-0274">FAD</keyword>
<proteinExistence type="inferred from homology"/>
<feature type="disulfide bond" description="Redox-active" evidence="12">
    <location>
        <begin position="44"/>
        <end position="49"/>
    </location>
</feature>
<dbReference type="EC" id="1.8.1.4" evidence="2 13"/>
<keyword evidence="17" id="KW-1185">Reference proteome</keyword>
<evidence type="ECO:0000313" key="17">
    <source>
        <dbReference type="Proteomes" id="UP000064967"/>
    </source>
</evidence>
<dbReference type="OrthoDB" id="9786429at2"/>
<comment type="catalytic activity">
    <reaction evidence="9 13">
        <text>N(6)-[(R)-dihydrolipoyl]-L-lysyl-[protein] + NAD(+) = N(6)-[(R)-lipoyl]-L-lysyl-[protein] + NADH + H(+)</text>
        <dbReference type="Rhea" id="RHEA:15045"/>
        <dbReference type="Rhea" id="RHEA-COMP:10474"/>
        <dbReference type="Rhea" id="RHEA-COMP:10475"/>
        <dbReference type="ChEBI" id="CHEBI:15378"/>
        <dbReference type="ChEBI" id="CHEBI:57540"/>
        <dbReference type="ChEBI" id="CHEBI:57945"/>
        <dbReference type="ChEBI" id="CHEBI:83099"/>
        <dbReference type="ChEBI" id="CHEBI:83100"/>
        <dbReference type="EC" id="1.8.1.4"/>
    </reaction>
</comment>
<dbReference type="SUPFAM" id="SSF55424">
    <property type="entry name" value="FAD/NAD-linked reductases, dimerisation (C-terminal) domain"/>
    <property type="match status" value="1"/>
</dbReference>
<evidence type="ECO:0000256" key="4">
    <source>
        <dbReference type="ARBA" id="ARBA00022827"/>
    </source>
</evidence>
<evidence type="ECO:0000313" key="16">
    <source>
        <dbReference type="EMBL" id="AKU93766.1"/>
    </source>
</evidence>
<evidence type="ECO:0000256" key="12">
    <source>
        <dbReference type="PIRSR" id="PIRSR000350-4"/>
    </source>
</evidence>
<protein>
    <recommendedName>
        <fullName evidence="2 13">Dihydrolipoyl dehydrogenase</fullName>
        <ecNumber evidence="2 13">1.8.1.4</ecNumber>
    </recommendedName>
</protein>
<accession>A0A0K1PK51</accession>
<dbReference type="STRING" id="1391654.AKJ09_00430"/>
<dbReference type="KEGG" id="llu:AKJ09_00430"/>
<dbReference type="PRINTS" id="PR00368">
    <property type="entry name" value="FADPNR"/>
</dbReference>
<evidence type="ECO:0000256" key="8">
    <source>
        <dbReference type="ARBA" id="ARBA00023284"/>
    </source>
</evidence>
<dbReference type="InterPro" id="IPR016156">
    <property type="entry name" value="FAD/NAD-linked_Rdtase_dimer_sf"/>
</dbReference>
<gene>
    <name evidence="16" type="ORF">AKJ09_00430</name>
</gene>
<keyword evidence="11" id="KW-0547">Nucleotide-binding</keyword>
<feature type="domain" description="FAD/NAD(P)-binding" evidence="15">
    <location>
        <begin position="8"/>
        <end position="330"/>
    </location>
</feature>
<dbReference type="PANTHER" id="PTHR22912">
    <property type="entry name" value="DISULFIDE OXIDOREDUCTASE"/>
    <property type="match status" value="1"/>
</dbReference>
<dbReference type="InterPro" id="IPR012999">
    <property type="entry name" value="Pyr_OxRdtase_I_AS"/>
</dbReference>
<evidence type="ECO:0000256" key="10">
    <source>
        <dbReference type="PIRSR" id="PIRSR000350-2"/>
    </source>
</evidence>
<keyword evidence="6 11" id="KW-0520">NAD</keyword>